<evidence type="ECO:0000313" key="3">
    <source>
        <dbReference type="Proteomes" id="UP001164746"/>
    </source>
</evidence>
<dbReference type="Proteomes" id="UP001164746">
    <property type="component" value="Chromosome 14"/>
</dbReference>
<sequence>MKASIGKILGRQNRIEHLKRVSRFLTSKWTLLKMTDDDHNNTAMAITFGCLSGTIGLTLILIWLCWRCKKCGKRIYLQKNYQQIFSTKKKVKLVFPGSFNTIHRELLTNFTLKLQCIDFVERSNTEIDPNKPVMVLCMCSTRVEDTCNIAMEKNKDNLFSDERKVVLVVFYKIIGSTTLKDVQMIGYQHKGVYKTVHVGFDDDNVREDEYVMAFEKYD</sequence>
<keyword evidence="1" id="KW-1133">Transmembrane helix</keyword>
<reference evidence="2" key="1">
    <citation type="submission" date="2022-11" db="EMBL/GenBank/DDBJ databases">
        <title>Centuries of genome instability and evolution in soft-shell clam transmissible cancer (bioRxiv).</title>
        <authorList>
            <person name="Hart S.F.M."/>
            <person name="Yonemitsu M.A."/>
            <person name="Giersch R.M."/>
            <person name="Beal B.F."/>
            <person name="Arriagada G."/>
            <person name="Davis B.W."/>
            <person name="Ostrander E.A."/>
            <person name="Goff S.P."/>
            <person name="Metzger M.J."/>
        </authorList>
    </citation>
    <scope>NUCLEOTIDE SEQUENCE</scope>
    <source>
        <strain evidence="2">MELC-2E11</strain>
        <tissue evidence="2">Siphon/mantle</tissue>
    </source>
</reference>
<accession>A0ABY7FYX8</accession>
<protein>
    <submittedName>
        <fullName evidence="2">Uncharacterized protein</fullName>
    </submittedName>
</protein>
<evidence type="ECO:0000313" key="2">
    <source>
        <dbReference type="EMBL" id="WAR25941.1"/>
    </source>
</evidence>
<keyword evidence="3" id="KW-1185">Reference proteome</keyword>
<feature type="transmembrane region" description="Helical" evidence="1">
    <location>
        <begin position="43"/>
        <end position="66"/>
    </location>
</feature>
<keyword evidence="1" id="KW-0472">Membrane</keyword>
<organism evidence="2 3">
    <name type="scientific">Mya arenaria</name>
    <name type="common">Soft-shell clam</name>
    <dbReference type="NCBI Taxonomy" id="6604"/>
    <lineage>
        <taxon>Eukaryota</taxon>
        <taxon>Metazoa</taxon>
        <taxon>Spiralia</taxon>
        <taxon>Lophotrochozoa</taxon>
        <taxon>Mollusca</taxon>
        <taxon>Bivalvia</taxon>
        <taxon>Autobranchia</taxon>
        <taxon>Heteroconchia</taxon>
        <taxon>Euheterodonta</taxon>
        <taxon>Imparidentia</taxon>
        <taxon>Neoheterodontei</taxon>
        <taxon>Myida</taxon>
        <taxon>Myoidea</taxon>
        <taxon>Myidae</taxon>
        <taxon>Mya</taxon>
    </lineage>
</organism>
<keyword evidence="1" id="KW-0812">Transmembrane</keyword>
<name>A0ABY7FYX8_MYAAR</name>
<gene>
    <name evidence="2" type="ORF">MAR_011645</name>
</gene>
<dbReference type="EMBL" id="CP111025">
    <property type="protein sequence ID" value="WAR25941.1"/>
    <property type="molecule type" value="Genomic_DNA"/>
</dbReference>
<evidence type="ECO:0000256" key="1">
    <source>
        <dbReference type="SAM" id="Phobius"/>
    </source>
</evidence>
<proteinExistence type="predicted"/>